<evidence type="ECO:0000313" key="3">
    <source>
        <dbReference type="Proteomes" id="UP000500930"/>
    </source>
</evidence>
<sequence>MNEGGGDMDDKERCHQGTWWKLGRFAWGHVGCSASSYTSDVPVHASSVQSLCAEEGLCSLDSSTLPSIDPVYHKAESNNSSGRTWASMLSTLYRNTYGSSKKNRQNPPIYSPQSSGNGASPSATDTLMYNVDHVPTGKHVGLPSGMCFGYRMLIEQLQYNISDNGLKKEGGGENGEIMVIIWHRMNVTSAVCCVSIFVIMEVRKNTPY</sequence>
<dbReference type="EMBL" id="CP046391">
    <property type="protein sequence ID" value="QJC27609.1"/>
    <property type="molecule type" value="Genomic_DNA"/>
</dbReference>
<reference evidence="2 3" key="1">
    <citation type="journal article" date="2020" name="Pathogens">
        <title>First Whole Genome Sequence of Anaplasma platys, an Obligate Intracellular Rickettsial Pathogen of Dogs.</title>
        <authorList>
            <person name="Llanes A."/>
            <person name="Rajeev S."/>
        </authorList>
    </citation>
    <scope>NUCLEOTIDE SEQUENCE [LARGE SCALE GENOMIC DNA]</scope>
    <source>
        <strain evidence="2 3">S3</strain>
    </source>
</reference>
<organism evidence="2 3">
    <name type="scientific">Anaplasma platys</name>
    <dbReference type="NCBI Taxonomy" id="949"/>
    <lineage>
        <taxon>Bacteria</taxon>
        <taxon>Pseudomonadati</taxon>
        <taxon>Pseudomonadota</taxon>
        <taxon>Alphaproteobacteria</taxon>
        <taxon>Rickettsiales</taxon>
        <taxon>Anaplasmataceae</taxon>
        <taxon>Anaplasma</taxon>
    </lineage>
</organism>
<dbReference type="KEGG" id="aplt:ANPL_02735"/>
<protein>
    <submittedName>
        <fullName evidence="2">Uncharacterized protein</fullName>
    </submittedName>
</protein>
<feature type="region of interest" description="Disordered" evidence="1">
    <location>
        <begin position="97"/>
        <end position="124"/>
    </location>
</feature>
<evidence type="ECO:0000256" key="1">
    <source>
        <dbReference type="SAM" id="MobiDB-lite"/>
    </source>
</evidence>
<evidence type="ECO:0000313" key="2">
    <source>
        <dbReference type="EMBL" id="QJC27609.1"/>
    </source>
</evidence>
<proteinExistence type="predicted"/>
<name>A0A858PYF6_9RICK</name>
<accession>A0A858PYF6</accession>
<dbReference type="Proteomes" id="UP000500930">
    <property type="component" value="Chromosome"/>
</dbReference>
<keyword evidence="3" id="KW-1185">Reference proteome</keyword>
<dbReference type="AlphaFoldDB" id="A0A858PYF6"/>
<gene>
    <name evidence="2" type="ORF">ANPL_02735</name>
</gene>